<dbReference type="SUPFAM" id="SSF160104">
    <property type="entry name" value="Acetoacetate decarboxylase-like"/>
    <property type="match status" value="1"/>
</dbReference>
<dbReference type="AlphaFoldDB" id="G6E847"/>
<accession>G6E847</accession>
<organism evidence="1 2">
    <name type="scientific">Novosphingobium pentaromativorans US6-1</name>
    <dbReference type="NCBI Taxonomy" id="1088721"/>
    <lineage>
        <taxon>Bacteria</taxon>
        <taxon>Pseudomonadati</taxon>
        <taxon>Pseudomonadota</taxon>
        <taxon>Alphaproteobacteria</taxon>
        <taxon>Sphingomonadales</taxon>
        <taxon>Sphingomonadaceae</taxon>
        <taxon>Novosphingobium</taxon>
    </lineage>
</organism>
<evidence type="ECO:0000313" key="2">
    <source>
        <dbReference type="Proteomes" id="UP000004030"/>
    </source>
</evidence>
<dbReference type="KEGG" id="npn:JI59_17510"/>
<dbReference type="eggNOG" id="COG4689">
    <property type="taxonomic scope" value="Bacteria"/>
</dbReference>
<dbReference type="PATRIC" id="fig|1088721.3.peg.509"/>
<protein>
    <submittedName>
        <fullName evidence="1">Uncharacterized protein</fullName>
    </submittedName>
</protein>
<name>G6E847_9SPHN</name>
<gene>
    <name evidence="1" type="ORF">NSU_0518</name>
</gene>
<dbReference type="InterPro" id="IPR010451">
    <property type="entry name" value="Acetoacetate_decarboxylase"/>
</dbReference>
<evidence type="ECO:0000313" key="1">
    <source>
        <dbReference type="EMBL" id="EHJ62387.1"/>
    </source>
</evidence>
<dbReference type="Pfam" id="PF06314">
    <property type="entry name" value="ADC"/>
    <property type="match status" value="1"/>
</dbReference>
<dbReference type="GO" id="GO:0016829">
    <property type="term" value="F:lyase activity"/>
    <property type="evidence" value="ECO:0007669"/>
    <property type="project" value="InterPro"/>
</dbReference>
<dbReference type="Proteomes" id="UP000004030">
    <property type="component" value="Unassembled WGS sequence"/>
</dbReference>
<dbReference type="InterPro" id="IPR023375">
    <property type="entry name" value="ADC_dom_sf"/>
</dbReference>
<dbReference type="EMBL" id="AGFM01000008">
    <property type="protein sequence ID" value="EHJ62387.1"/>
    <property type="molecule type" value="Genomic_DNA"/>
</dbReference>
<sequence length="333" mass="36060">MLFAVFAVLILGSDTLMTMISGSNKGEPSDTSVRSQFAAQVGTAGATINQFERKFAMGFVRTRDEIARIQKLLTDIEFRGGRYIGVEFESEPDFIESVLPPGLEPRGNNIMTAAIFDFEGGSAGPFTGAAIYVAARHGDILGKYTMCMFMNNDNAMMFGRDIFGEPKRLAYVAFNANEKQGGGHVDRGTARLIEIDATFDNDLSLDPAVDIDFNYKASLAPDGVGLAGDAILTFSELSMAPMTFRSGTANLAFNGTVHDPLHEIPVKKIVGAHYLHSNFGAKCRELARIPGDDFLPYAYGRYPDWSVLADANHAETAGTRPISEVLVGSDSVR</sequence>
<dbReference type="Gene3D" id="2.40.400.10">
    <property type="entry name" value="Acetoacetate decarboxylase-like"/>
    <property type="match status" value="1"/>
</dbReference>
<reference evidence="1 2" key="1">
    <citation type="journal article" date="2012" name="J. Bacteriol.">
        <title>Genome sequence of benzo(a)pyrene-degrading bacterium Novosphingobium pentaromativorans US6-1.</title>
        <authorList>
            <person name="Luo Y.R."/>
            <person name="Kang S.G."/>
            <person name="Kim S.J."/>
            <person name="Kim M.R."/>
            <person name="Li N."/>
            <person name="Lee J.H."/>
            <person name="Kwon K.K."/>
        </authorList>
    </citation>
    <scope>NUCLEOTIDE SEQUENCE [LARGE SCALE GENOMIC DNA]</scope>
    <source>
        <strain evidence="1 2">US6-1</strain>
    </source>
</reference>
<comment type="caution">
    <text evidence="1">The sequence shown here is derived from an EMBL/GenBank/DDBJ whole genome shotgun (WGS) entry which is preliminary data.</text>
</comment>
<dbReference type="STRING" id="1088721.JI59_17510"/>
<keyword evidence="2" id="KW-1185">Reference proteome</keyword>
<proteinExistence type="predicted"/>